<evidence type="ECO:0000313" key="3">
    <source>
        <dbReference type="EMBL" id="RKH69412.1"/>
    </source>
</evidence>
<dbReference type="AlphaFoldDB" id="A0A3A8QX41"/>
<evidence type="ECO:0000256" key="1">
    <source>
        <dbReference type="SAM" id="Coils"/>
    </source>
</evidence>
<feature type="coiled-coil region" evidence="1">
    <location>
        <begin position="705"/>
        <end position="732"/>
    </location>
</feature>
<keyword evidence="4" id="KW-1185">Reference proteome</keyword>
<accession>A0A3A8QX41</accession>
<dbReference type="Proteomes" id="UP000267003">
    <property type="component" value="Unassembled WGS sequence"/>
</dbReference>
<dbReference type="OrthoDB" id="596204at2"/>
<gene>
    <name evidence="3" type="ORF">D7W81_11110</name>
</gene>
<dbReference type="EMBL" id="RAWK01000053">
    <property type="protein sequence ID" value="RKH69412.1"/>
    <property type="molecule type" value="Genomic_DNA"/>
</dbReference>
<name>A0A3A8QX41_9BACT</name>
<reference evidence="4" key="1">
    <citation type="submission" date="2018-09" db="EMBL/GenBank/DDBJ databases">
        <authorList>
            <person name="Livingstone P.G."/>
            <person name="Whitworth D.E."/>
        </authorList>
    </citation>
    <scope>NUCLEOTIDE SEQUENCE [LARGE SCALE GENOMIC DNA]</scope>
    <source>
        <strain evidence="4">AB050A</strain>
    </source>
</reference>
<proteinExistence type="predicted"/>
<evidence type="ECO:0000256" key="2">
    <source>
        <dbReference type="SAM" id="MobiDB-lite"/>
    </source>
</evidence>
<sequence>MVKSYPRFSPNQVLTDAHLNEVVEYLDREDRVSRTRLLGVGIVCGLEPRSDLRERVVVGRGCGVTTQGELLVVEEDTAFTHRREYTDAGQYFTGARKLDFPLWELVETPQAPTPGVTRIGDAPDFLRERVAVLYLERQEKDLRSCVENDCNEKGRRRYLTPRLLVVARQDALKLALSEDVTFTPPAPPVTLRVPRPGFSDREYPFGKLNYADVVSAFTASVVEVVRPLSEALEKSIERLQPALGTVALSETVAGRLRAAQQMFLKDGRGVQYLYDWVKELSAAYAELAEVAARMGSRCCPDEDLFAQHLLLGELEDNLAASYRPARVPRPPGRHRHPFLPSPAVGNQAELRERAACLLQRLILQVEKFSWAPGSRIAITPDAGPRAPLGERTLPHHYSLAGGSPSLLDHWSYDLTRFGWQDTMLSYSAEHYSRRGMVVDPLRYEHDGAAFFRIEGHLEQRVDDVLAYLEEQRRAFGLPFQVVAVAFDDAVTQGELDKDCRSADLEAVYDGLREEYRCLLEREKQYFEELTPPPTERGKVKGRITKSADLPEIHDPLRLTVLDTGQTVTADNEGHFELELPEGAYVLQSSAGSWVGDRIFVEVQANLELEQDLNIRQDAASGPMAPSRASPASRPPYRFDVPRKTIKEYIQDFIGQVDPKEAPDRFDLLNLASIWTAAGKAEFVQHIGLPARLALLLGQALTMLPTDLADLDLEKLRRNLTELKKTASTLESKLLSNEPLTPGQIQQLQHLQVIQGLCRVELLATLKQGFDARREAQKRRLFFSAFLDAHPSLEHLGGVPRGGTFVIAYEDGLVKADFALSYTCCDPCGPMLLRVQDSLPPPADLYETLSFVEPNKTLSIPEAVAGNVFVRAIVTDPGDLATLKVEDPGGKLRIEARPALFDRQEYTFEYLVQARGSEKTALGKVFLALINDSPLPKPADIRRRTAEAKAVLIIAPPAAVPVSMVVVSAAVTEEALGVATVEKTGKEIRFQARAGFAQKKRADISYTLRNIESNRTVDGTIVILLEEKLAPIELREVTVKINRLRLVSTAIELPLKDMPDVIVETIDPMSRPELGTLTLNADRGPIYFKPSRSKSPKSSKEEHREKEVELVTYSVRDTVTGAKGTGRIVLDFSSILVDL</sequence>
<organism evidence="3 4">
    <name type="scientific">Corallococcus aberystwythensis</name>
    <dbReference type="NCBI Taxonomy" id="2316722"/>
    <lineage>
        <taxon>Bacteria</taxon>
        <taxon>Pseudomonadati</taxon>
        <taxon>Myxococcota</taxon>
        <taxon>Myxococcia</taxon>
        <taxon>Myxococcales</taxon>
        <taxon>Cystobacterineae</taxon>
        <taxon>Myxococcaceae</taxon>
        <taxon>Corallococcus</taxon>
    </lineage>
</organism>
<comment type="caution">
    <text evidence="3">The sequence shown here is derived from an EMBL/GenBank/DDBJ whole genome shotgun (WGS) entry which is preliminary data.</text>
</comment>
<dbReference type="RefSeq" id="WP_120555327.1">
    <property type="nucleotide sequence ID" value="NZ_RAWK01000053.1"/>
</dbReference>
<feature type="region of interest" description="Disordered" evidence="2">
    <location>
        <begin position="1086"/>
        <end position="1105"/>
    </location>
</feature>
<evidence type="ECO:0008006" key="5">
    <source>
        <dbReference type="Google" id="ProtNLM"/>
    </source>
</evidence>
<evidence type="ECO:0000313" key="4">
    <source>
        <dbReference type="Proteomes" id="UP000267003"/>
    </source>
</evidence>
<keyword evidence="1" id="KW-0175">Coiled coil</keyword>
<protein>
    <recommendedName>
        <fullName evidence="5">Carboxypeptidase regulatory-like domain-containing protein</fullName>
    </recommendedName>
</protein>